<name>A0A972K2M0_9BACL</name>
<organism evidence="2 3">
    <name type="scientific">Paenibacillus foliorum</name>
    <dbReference type="NCBI Taxonomy" id="2654974"/>
    <lineage>
        <taxon>Bacteria</taxon>
        <taxon>Bacillati</taxon>
        <taxon>Bacillota</taxon>
        <taxon>Bacilli</taxon>
        <taxon>Bacillales</taxon>
        <taxon>Paenibacillaceae</taxon>
        <taxon>Paenibacillus</taxon>
    </lineage>
</organism>
<feature type="transmembrane region" description="Helical" evidence="1">
    <location>
        <begin position="21"/>
        <end position="49"/>
    </location>
</feature>
<accession>A0A972K2M0</accession>
<keyword evidence="2" id="KW-0240">DNA-directed RNA polymerase</keyword>
<keyword evidence="2" id="KW-0804">Transcription</keyword>
<keyword evidence="1" id="KW-1133">Transmembrane helix</keyword>
<dbReference type="Pfam" id="PF11772">
    <property type="entry name" value="EpuA"/>
    <property type="match status" value="1"/>
</dbReference>
<reference evidence="2" key="1">
    <citation type="submission" date="2019-10" db="EMBL/GenBank/DDBJ databases">
        <title>Description of Paenibacillus glebae sp. nov.</title>
        <authorList>
            <person name="Carlier A."/>
            <person name="Qi S."/>
        </authorList>
    </citation>
    <scope>NUCLEOTIDE SEQUENCE</scope>
    <source>
        <strain evidence="2">LMG 31456</strain>
    </source>
</reference>
<keyword evidence="1" id="KW-0812">Transmembrane</keyword>
<protein>
    <submittedName>
        <fullName evidence="2">DNA-directed RNA polymerase subunit beta</fullName>
    </submittedName>
</protein>
<evidence type="ECO:0000313" key="2">
    <source>
        <dbReference type="EMBL" id="NOU95063.1"/>
    </source>
</evidence>
<dbReference type="Proteomes" id="UP000641588">
    <property type="component" value="Unassembled WGS sequence"/>
</dbReference>
<keyword evidence="1" id="KW-0472">Membrane</keyword>
<dbReference type="AlphaFoldDB" id="A0A972K2M0"/>
<keyword evidence="3" id="KW-1185">Reference proteome</keyword>
<proteinExistence type="predicted"/>
<comment type="caution">
    <text evidence="2">The sequence shown here is derived from an EMBL/GenBank/DDBJ whole genome shotgun (WGS) entry which is preliminary data.</text>
</comment>
<evidence type="ECO:0000313" key="3">
    <source>
        <dbReference type="Proteomes" id="UP000641588"/>
    </source>
</evidence>
<dbReference type="EMBL" id="WHOD01000067">
    <property type="protein sequence ID" value="NOU95063.1"/>
    <property type="molecule type" value="Genomic_DNA"/>
</dbReference>
<dbReference type="GO" id="GO:0000428">
    <property type="term" value="C:DNA-directed RNA polymerase complex"/>
    <property type="evidence" value="ECO:0007669"/>
    <property type="project" value="UniProtKB-KW"/>
</dbReference>
<dbReference type="InterPro" id="IPR024596">
    <property type="entry name" value="RNApol_su_b/EpuA"/>
</dbReference>
<evidence type="ECO:0000256" key="1">
    <source>
        <dbReference type="SAM" id="Phobius"/>
    </source>
</evidence>
<gene>
    <name evidence="2" type="ORF">GC093_17800</name>
</gene>
<dbReference type="RefSeq" id="WP_171653274.1">
    <property type="nucleotide sequence ID" value="NZ_WHOD01000067.1"/>
</dbReference>
<sequence>MAETEQKKAKNPSSKKRRRTIWLVTQWVGIPVLSIAALAVGLVIGYVYLGKRPLEDVYEIETWRHLYDLVFAQ</sequence>